<proteinExistence type="inferred from homology"/>
<evidence type="ECO:0000256" key="1">
    <source>
        <dbReference type="ARBA" id="ARBA00004123"/>
    </source>
</evidence>
<evidence type="ECO:0000259" key="6">
    <source>
        <dbReference type="Pfam" id="PF03847"/>
    </source>
</evidence>
<keyword evidence="3" id="KW-0805">Transcription regulation</keyword>
<evidence type="ECO:0000256" key="2">
    <source>
        <dbReference type="ARBA" id="ARBA00007530"/>
    </source>
</evidence>
<organism evidence="7 8">
    <name type="scientific">Boothiomyces macroporosus</name>
    <dbReference type="NCBI Taxonomy" id="261099"/>
    <lineage>
        <taxon>Eukaryota</taxon>
        <taxon>Fungi</taxon>
        <taxon>Fungi incertae sedis</taxon>
        <taxon>Chytridiomycota</taxon>
        <taxon>Chytridiomycota incertae sedis</taxon>
        <taxon>Chytridiomycetes</taxon>
        <taxon>Rhizophydiales</taxon>
        <taxon>Terramycetaceae</taxon>
        <taxon>Boothiomyces</taxon>
    </lineage>
</organism>
<feature type="domain" description="Transcription initiation factor TFIID subunit 12" evidence="6">
    <location>
        <begin position="48"/>
        <end position="115"/>
    </location>
</feature>
<dbReference type="EMBL" id="JADGKB010000077">
    <property type="protein sequence ID" value="KAJ3254809.1"/>
    <property type="molecule type" value="Genomic_DNA"/>
</dbReference>
<comment type="caution">
    <text evidence="7">The sequence shown here is derived from an EMBL/GenBank/DDBJ whole genome shotgun (WGS) entry which is preliminary data.</text>
</comment>
<dbReference type="Proteomes" id="UP001210925">
    <property type="component" value="Unassembled WGS sequence"/>
</dbReference>
<evidence type="ECO:0000313" key="7">
    <source>
        <dbReference type="EMBL" id="KAJ3254809.1"/>
    </source>
</evidence>
<dbReference type="GO" id="GO:0000124">
    <property type="term" value="C:SAGA complex"/>
    <property type="evidence" value="ECO:0007669"/>
    <property type="project" value="InterPro"/>
</dbReference>
<keyword evidence="5" id="KW-0539">Nucleus</keyword>
<dbReference type="PANTHER" id="PTHR12264:SF21">
    <property type="entry name" value="TRANSCRIPTION INITIATION FACTOR TFIID SUBUNIT 12"/>
    <property type="match status" value="1"/>
</dbReference>
<evidence type="ECO:0000256" key="3">
    <source>
        <dbReference type="ARBA" id="ARBA00023015"/>
    </source>
</evidence>
<dbReference type="Pfam" id="PF03847">
    <property type="entry name" value="TFIID_20kDa"/>
    <property type="match status" value="1"/>
</dbReference>
<evidence type="ECO:0000256" key="5">
    <source>
        <dbReference type="ARBA" id="ARBA00023242"/>
    </source>
</evidence>
<dbReference type="GO" id="GO:0003677">
    <property type="term" value="F:DNA binding"/>
    <property type="evidence" value="ECO:0007669"/>
    <property type="project" value="TreeGrafter"/>
</dbReference>
<dbReference type="Gene3D" id="1.10.20.10">
    <property type="entry name" value="Histone, subunit A"/>
    <property type="match status" value="1"/>
</dbReference>
<dbReference type="InterPro" id="IPR009072">
    <property type="entry name" value="Histone-fold"/>
</dbReference>
<gene>
    <name evidence="7" type="primary">TAF12</name>
    <name evidence="7" type="ORF">HK103_006799</name>
</gene>
<evidence type="ECO:0000313" key="8">
    <source>
        <dbReference type="Proteomes" id="UP001210925"/>
    </source>
</evidence>
<protein>
    <submittedName>
        <fullName evidence="7">Transcription initiation factor TFIID subunit 12</fullName>
    </submittedName>
</protein>
<dbReference type="GO" id="GO:0017025">
    <property type="term" value="F:TBP-class protein binding"/>
    <property type="evidence" value="ECO:0007669"/>
    <property type="project" value="TreeGrafter"/>
</dbReference>
<evidence type="ECO:0000256" key="4">
    <source>
        <dbReference type="ARBA" id="ARBA00023163"/>
    </source>
</evidence>
<name>A0AAD5UGV6_9FUNG</name>
<accession>A0AAD5UGV6</accession>
<dbReference type="GO" id="GO:0005669">
    <property type="term" value="C:transcription factor TFIID complex"/>
    <property type="evidence" value="ECO:0007669"/>
    <property type="project" value="InterPro"/>
</dbReference>
<keyword evidence="4" id="KW-0804">Transcription</keyword>
<dbReference type="GO" id="GO:0051123">
    <property type="term" value="P:RNA polymerase II preinitiation complex assembly"/>
    <property type="evidence" value="ECO:0007669"/>
    <property type="project" value="TreeGrafter"/>
</dbReference>
<comment type="similarity">
    <text evidence="2">Belongs to the TAF12 family.</text>
</comment>
<dbReference type="AlphaFoldDB" id="A0AAD5UGV6"/>
<comment type="subcellular location">
    <subcellularLocation>
        <location evidence="1">Nucleus</location>
    </subcellularLocation>
</comment>
<dbReference type="InterPro" id="IPR003228">
    <property type="entry name" value="TFIID_TAF12_dom"/>
</dbReference>
<dbReference type="CDD" id="cd07981">
    <property type="entry name" value="HFD_TAF12"/>
    <property type="match status" value="1"/>
</dbReference>
<dbReference type="GO" id="GO:0046982">
    <property type="term" value="F:protein heterodimerization activity"/>
    <property type="evidence" value="ECO:0007669"/>
    <property type="project" value="InterPro"/>
</dbReference>
<sequence>MHGLVDPPTLLTGYQNTTTVAQKIESAPMYNRDNVSDIKPITTTTGLSKRKLHLLLAELDPLETLSPDAEQCLLQFADHFIEQVTHRASKISKHCNASTLQVKDLQLELEQSWNIRIPGYETQARPIHKYLPTAAHTAKVNSVMKQRKDDAAVKYYKYAHFEKMHQDLLSAVELQEKEGEDDIDEEVVEEIEDQAVVVE</sequence>
<dbReference type="PANTHER" id="PTHR12264">
    <property type="entry name" value="TRANSCRIPTION INITIATION FACTOR TFIID SUBUNIT 12"/>
    <property type="match status" value="1"/>
</dbReference>
<reference evidence="7" key="1">
    <citation type="submission" date="2020-05" db="EMBL/GenBank/DDBJ databases">
        <title>Phylogenomic resolution of chytrid fungi.</title>
        <authorList>
            <person name="Stajich J.E."/>
            <person name="Amses K."/>
            <person name="Simmons R."/>
            <person name="Seto K."/>
            <person name="Myers J."/>
            <person name="Bonds A."/>
            <person name="Quandt C.A."/>
            <person name="Barry K."/>
            <person name="Liu P."/>
            <person name="Grigoriev I."/>
            <person name="Longcore J.E."/>
            <person name="James T.Y."/>
        </authorList>
    </citation>
    <scope>NUCLEOTIDE SEQUENCE</scope>
    <source>
        <strain evidence="7">PLAUS21</strain>
    </source>
</reference>
<keyword evidence="8" id="KW-1185">Reference proteome</keyword>
<dbReference type="SUPFAM" id="SSF47113">
    <property type="entry name" value="Histone-fold"/>
    <property type="match status" value="1"/>
</dbReference>
<dbReference type="InterPro" id="IPR037794">
    <property type="entry name" value="TAF12"/>
</dbReference>